<protein>
    <submittedName>
        <fullName evidence="1">Uncharacterized protein</fullName>
    </submittedName>
</protein>
<sequence length="232" mass="25675">MSVRVSQCVRSCAIERYFRRVQRCLPFTGKRLATVAACAVALTVSTGAALAQSCADDRVLRVIAVGERMMRTCWPTSSEGTHTSFMIDALPSAIPGLEVETSSTLLLYHRGRKGRHVPVGHNKIGETDIGAYHYDVFVFPGSTTMVTWSATTEPPHRFLWMFDKPQEDLLNPNFDDVGTVVIQVQWTHGMVSHSFSSIWAAEAAERAKQGTVDAYVRDLGRMIEWADLGPAK</sequence>
<dbReference type="EMBL" id="FOXA01000019">
    <property type="protein sequence ID" value="SFP92364.1"/>
    <property type="molecule type" value="Genomic_DNA"/>
</dbReference>
<proteinExistence type="predicted"/>
<organism evidence="1 2">
    <name type="scientific">Tranquillimonas alkanivorans</name>
    <dbReference type="NCBI Taxonomy" id="441119"/>
    <lineage>
        <taxon>Bacteria</taxon>
        <taxon>Pseudomonadati</taxon>
        <taxon>Pseudomonadota</taxon>
        <taxon>Alphaproteobacteria</taxon>
        <taxon>Rhodobacterales</taxon>
        <taxon>Roseobacteraceae</taxon>
        <taxon>Tranquillimonas</taxon>
    </lineage>
</organism>
<dbReference type="Proteomes" id="UP000199356">
    <property type="component" value="Unassembled WGS sequence"/>
</dbReference>
<keyword evidence="2" id="KW-1185">Reference proteome</keyword>
<evidence type="ECO:0000313" key="2">
    <source>
        <dbReference type="Proteomes" id="UP000199356"/>
    </source>
</evidence>
<accession>A0A1I5UAN0</accession>
<gene>
    <name evidence="1" type="ORF">SAMN04488047_1192</name>
</gene>
<reference evidence="1 2" key="1">
    <citation type="submission" date="2016-10" db="EMBL/GenBank/DDBJ databases">
        <authorList>
            <person name="de Groot N.N."/>
        </authorList>
    </citation>
    <scope>NUCLEOTIDE SEQUENCE [LARGE SCALE GENOMIC DNA]</scope>
    <source>
        <strain evidence="1 2">DSM 19547</strain>
    </source>
</reference>
<dbReference type="AlphaFoldDB" id="A0A1I5UAN0"/>
<evidence type="ECO:0000313" key="1">
    <source>
        <dbReference type="EMBL" id="SFP92364.1"/>
    </source>
</evidence>
<name>A0A1I5UAN0_9RHOB</name>